<dbReference type="RefSeq" id="WP_213943832.1">
    <property type="nucleotide sequence ID" value="NZ_JAHCMY010000001.1"/>
</dbReference>
<name>A0AAP2CEM7_9BACT</name>
<dbReference type="EMBL" id="JAHCMY010000001">
    <property type="protein sequence ID" value="MBS9522963.1"/>
    <property type="molecule type" value="Genomic_DNA"/>
</dbReference>
<dbReference type="AlphaFoldDB" id="A0AAP2CEM7"/>
<dbReference type="PROSITE" id="PS51257">
    <property type="entry name" value="PROKAR_LIPOPROTEIN"/>
    <property type="match status" value="1"/>
</dbReference>
<organism evidence="2 3">
    <name type="scientific">Litoribacter ruber</name>
    <dbReference type="NCBI Taxonomy" id="702568"/>
    <lineage>
        <taxon>Bacteria</taxon>
        <taxon>Pseudomonadati</taxon>
        <taxon>Bacteroidota</taxon>
        <taxon>Cytophagia</taxon>
        <taxon>Cytophagales</taxon>
        <taxon>Cyclobacteriaceae</taxon>
        <taxon>Litoribacter</taxon>
    </lineage>
</organism>
<comment type="caution">
    <text evidence="2">The sequence shown here is derived from an EMBL/GenBank/DDBJ whole genome shotgun (WGS) entry which is preliminary data.</text>
</comment>
<evidence type="ECO:0000313" key="2">
    <source>
        <dbReference type="EMBL" id="MBS9522963.1"/>
    </source>
</evidence>
<gene>
    <name evidence="2" type="ORF">KI659_02935</name>
</gene>
<keyword evidence="3" id="KW-1185">Reference proteome</keyword>
<dbReference type="InterPro" id="IPR032286">
    <property type="entry name" value="DUF4837"/>
</dbReference>
<protein>
    <submittedName>
        <fullName evidence="2">DUF4837 family protein</fullName>
    </submittedName>
</protein>
<dbReference type="Proteomes" id="UP001319104">
    <property type="component" value="Unassembled WGS sequence"/>
</dbReference>
<accession>A0AAP2CEM7</accession>
<dbReference type="Pfam" id="PF16125">
    <property type="entry name" value="DUF4837"/>
    <property type="match status" value="1"/>
</dbReference>
<reference evidence="2 3" key="1">
    <citation type="submission" date="2021-05" db="EMBL/GenBank/DDBJ databases">
        <authorList>
            <person name="Zhang Z.D."/>
            <person name="Osman G."/>
        </authorList>
    </citation>
    <scope>NUCLEOTIDE SEQUENCE [LARGE SCALE GENOMIC DNA]</scope>
    <source>
        <strain evidence="2 3">KCTC 32217</strain>
    </source>
</reference>
<keyword evidence="1" id="KW-0732">Signal</keyword>
<proteinExistence type="predicted"/>
<evidence type="ECO:0000313" key="3">
    <source>
        <dbReference type="Proteomes" id="UP001319104"/>
    </source>
</evidence>
<evidence type="ECO:0000256" key="1">
    <source>
        <dbReference type="SAM" id="SignalP"/>
    </source>
</evidence>
<sequence>MILRRIILSLSLIASALFIFSCEGDDEGGNGSSNKPKARGAIGEILVVIDSTKWQGPAGEAVREVFQEDIKGIMRSERLFSVRRVDPRSITRMLKLANNIVYVTSFDDRSGGSQKINQQFNEESRQMVADDPTMFMLRSKDEFAVGQEVLYLFGTTENDLIRNLRENKSKLQNLFQVRERERLGRTILKRKSGELSRLGQDKFDINLNIPASYQLVKDENNFIWARQPTPTADRPDISLFFYQTDYKSEDQLFPENLVEFRNSITRNHIFGDPNNRESYLVTERREEPPLFNNFNIQGNYAVEMRGSWRTNTYSMGGSFLSYIVVDEKKGKIYYMEGFVYYPNEAHRESLREIETILLATEFPNVEEAD</sequence>
<feature type="signal peptide" evidence="1">
    <location>
        <begin position="1"/>
        <end position="24"/>
    </location>
</feature>
<feature type="chain" id="PRO_5042962961" evidence="1">
    <location>
        <begin position="25"/>
        <end position="369"/>
    </location>
</feature>